<evidence type="ECO:0000313" key="13">
    <source>
        <dbReference type="Proteomes" id="UP000835052"/>
    </source>
</evidence>
<name>A0A8S1H351_9PELO</name>
<dbReference type="Pfam" id="PF13639">
    <property type="entry name" value="zf-RING_2"/>
    <property type="match status" value="1"/>
</dbReference>
<dbReference type="PANTHER" id="PTHR46539">
    <property type="entry name" value="E3 UBIQUITIN-PROTEIN LIGASE ATL42"/>
    <property type="match status" value="1"/>
</dbReference>
<dbReference type="CDD" id="cd16668">
    <property type="entry name" value="RING-H2_RNF130-like"/>
    <property type="match status" value="1"/>
</dbReference>
<comment type="caution">
    <text evidence="12">The sequence shown here is derived from an EMBL/GenBank/DDBJ whole genome shotgun (WGS) entry which is preliminary data.</text>
</comment>
<dbReference type="PROSITE" id="PS50089">
    <property type="entry name" value="ZF_RING_2"/>
    <property type="match status" value="1"/>
</dbReference>
<evidence type="ECO:0000259" key="11">
    <source>
        <dbReference type="PROSITE" id="PS50089"/>
    </source>
</evidence>
<protein>
    <recommendedName>
        <fullName evidence="11">RING-type domain-containing protein</fullName>
    </recommendedName>
</protein>
<keyword evidence="13" id="KW-1185">Reference proteome</keyword>
<keyword evidence="7 10" id="KW-0472">Membrane</keyword>
<dbReference type="InterPro" id="IPR001841">
    <property type="entry name" value="Znf_RING"/>
</dbReference>
<proteinExistence type="predicted"/>
<reference evidence="12" key="1">
    <citation type="submission" date="2020-10" db="EMBL/GenBank/DDBJ databases">
        <authorList>
            <person name="Kikuchi T."/>
        </authorList>
    </citation>
    <scope>NUCLEOTIDE SEQUENCE</scope>
    <source>
        <strain evidence="12">NKZ352</strain>
    </source>
</reference>
<feature type="domain" description="RING-type" evidence="11">
    <location>
        <begin position="247"/>
        <end position="288"/>
    </location>
</feature>
<feature type="compositionally biased region" description="Polar residues" evidence="9">
    <location>
        <begin position="411"/>
        <end position="445"/>
    </location>
</feature>
<evidence type="ECO:0000313" key="12">
    <source>
        <dbReference type="EMBL" id="CAD6187880.1"/>
    </source>
</evidence>
<evidence type="ECO:0000256" key="4">
    <source>
        <dbReference type="ARBA" id="ARBA00022771"/>
    </source>
</evidence>
<accession>A0A8S1H351</accession>
<dbReference type="Gene3D" id="3.30.40.10">
    <property type="entry name" value="Zinc/RING finger domain, C3HC4 (zinc finger)"/>
    <property type="match status" value="1"/>
</dbReference>
<organism evidence="12 13">
    <name type="scientific">Caenorhabditis auriculariae</name>
    <dbReference type="NCBI Taxonomy" id="2777116"/>
    <lineage>
        <taxon>Eukaryota</taxon>
        <taxon>Metazoa</taxon>
        <taxon>Ecdysozoa</taxon>
        <taxon>Nematoda</taxon>
        <taxon>Chromadorea</taxon>
        <taxon>Rhabditida</taxon>
        <taxon>Rhabditina</taxon>
        <taxon>Rhabditomorpha</taxon>
        <taxon>Rhabditoidea</taxon>
        <taxon>Rhabditidae</taxon>
        <taxon>Peloderinae</taxon>
        <taxon>Caenorhabditis</taxon>
    </lineage>
</organism>
<sequence>MAAVLRSEKPWVRRKGWEPADDVRSMQPRRLVSAAMTCRFSFFLLFFRCFGFSWSLPTTFQVKLSCPEVSVSGIFTSNTAAIPTSSFEFLGDICTHGSLQEEDNVLWWCSECAQACPDRLAVLSQRSLVVSKQKAPSGIAAGWFQMSSGGSFSGKCTFSESAMEPPEGSTDALRSFSKTSVLFVSISFIILMVISLAWLVFYYVQRFRYAHAKDRLQRRLFNAARKALARIPTRPVKTGDEELETDCAVCLDPYQLHDIIRILPCKHAYHKSCIDPWLLEHRTCPMCKADILKYFGYQYYEGHCCRAAEEAAGRVELGDHREHDRAILPDEIVSPDMTSGSSDSNGFSFDHPSEHEATFSFTTPVAPQLVLNSNNAKTFLPLSGRATAVGSSREEILPAPTSFSARGHRLSTANSTSSQTDVSISTAGSQRPRSSTGSSTGNGQIVNLVQVKTRAASSTRAATIRKESPPPQPTPIDAVVVSKMPSPPSTAATSLSL</sequence>
<dbReference type="Proteomes" id="UP000835052">
    <property type="component" value="Unassembled WGS sequence"/>
</dbReference>
<evidence type="ECO:0000256" key="6">
    <source>
        <dbReference type="ARBA" id="ARBA00022989"/>
    </source>
</evidence>
<dbReference type="InterPro" id="IPR013083">
    <property type="entry name" value="Znf_RING/FYVE/PHD"/>
</dbReference>
<evidence type="ECO:0000256" key="5">
    <source>
        <dbReference type="ARBA" id="ARBA00022833"/>
    </source>
</evidence>
<keyword evidence="2 10" id="KW-0812">Transmembrane</keyword>
<evidence type="ECO:0000256" key="1">
    <source>
        <dbReference type="ARBA" id="ARBA00004370"/>
    </source>
</evidence>
<keyword evidence="5" id="KW-0862">Zinc</keyword>
<gene>
    <name evidence="12" type="ORF">CAUJ_LOCUS3799</name>
</gene>
<dbReference type="EMBL" id="CAJGYM010000007">
    <property type="protein sequence ID" value="CAD6187880.1"/>
    <property type="molecule type" value="Genomic_DNA"/>
</dbReference>
<dbReference type="GO" id="GO:0008270">
    <property type="term" value="F:zinc ion binding"/>
    <property type="evidence" value="ECO:0007669"/>
    <property type="project" value="UniProtKB-KW"/>
</dbReference>
<evidence type="ECO:0000256" key="9">
    <source>
        <dbReference type="SAM" id="MobiDB-lite"/>
    </source>
</evidence>
<comment type="subcellular location">
    <subcellularLocation>
        <location evidence="1">Membrane</location>
    </subcellularLocation>
</comment>
<dbReference type="AlphaFoldDB" id="A0A8S1H351"/>
<dbReference type="PANTHER" id="PTHR46539:SF23">
    <property type="entry name" value="RING-TYPE DOMAIN-CONTAINING PROTEIN"/>
    <property type="match status" value="1"/>
</dbReference>
<evidence type="ECO:0000256" key="2">
    <source>
        <dbReference type="ARBA" id="ARBA00022692"/>
    </source>
</evidence>
<dbReference type="SMART" id="SM00184">
    <property type="entry name" value="RING"/>
    <property type="match status" value="1"/>
</dbReference>
<dbReference type="FunFam" id="3.30.40.10:FF:000009">
    <property type="entry name" value="E3 ubiquitin-protein ligase RNF130"/>
    <property type="match status" value="1"/>
</dbReference>
<dbReference type="OrthoDB" id="5357315at2759"/>
<keyword evidence="6 10" id="KW-1133">Transmembrane helix</keyword>
<feature type="region of interest" description="Disordered" evidence="9">
    <location>
        <begin position="457"/>
        <end position="497"/>
    </location>
</feature>
<evidence type="ECO:0000256" key="3">
    <source>
        <dbReference type="ARBA" id="ARBA00022723"/>
    </source>
</evidence>
<keyword evidence="4 8" id="KW-0863">Zinc-finger</keyword>
<keyword evidence="3" id="KW-0479">Metal-binding</keyword>
<dbReference type="GO" id="GO:0016020">
    <property type="term" value="C:membrane"/>
    <property type="evidence" value="ECO:0007669"/>
    <property type="project" value="UniProtKB-SubCell"/>
</dbReference>
<evidence type="ECO:0000256" key="10">
    <source>
        <dbReference type="SAM" id="Phobius"/>
    </source>
</evidence>
<feature type="region of interest" description="Disordered" evidence="9">
    <location>
        <begin position="399"/>
        <end position="445"/>
    </location>
</feature>
<evidence type="ECO:0000256" key="8">
    <source>
        <dbReference type="PROSITE-ProRule" id="PRU00175"/>
    </source>
</evidence>
<feature type="transmembrane region" description="Helical" evidence="10">
    <location>
        <begin position="181"/>
        <end position="204"/>
    </location>
</feature>
<dbReference type="SUPFAM" id="SSF57850">
    <property type="entry name" value="RING/U-box"/>
    <property type="match status" value="1"/>
</dbReference>
<evidence type="ECO:0000256" key="7">
    <source>
        <dbReference type="ARBA" id="ARBA00023136"/>
    </source>
</evidence>